<evidence type="ECO:0000259" key="5">
    <source>
        <dbReference type="SMART" id="SM00382"/>
    </source>
</evidence>
<dbReference type="Gene3D" id="3.40.50.300">
    <property type="entry name" value="P-loop containing nucleotide triphosphate hydrolases"/>
    <property type="match status" value="1"/>
</dbReference>
<keyword evidence="3" id="KW-0067">ATP-binding</keyword>
<dbReference type="Proteomes" id="UP001642540">
    <property type="component" value="Unassembled WGS sequence"/>
</dbReference>
<dbReference type="InterPro" id="IPR050304">
    <property type="entry name" value="MT-severing_AAA_ATPase"/>
</dbReference>
<feature type="compositionally biased region" description="Basic and acidic residues" evidence="4">
    <location>
        <begin position="31"/>
        <end position="40"/>
    </location>
</feature>
<comment type="similarity">
    <text evidence="1">Belongs to the AAA ATPase family.</text>
</comment>
<dbReference type="InterPro" id="IPR027417">
    <property type="entry name" value="P-loop_NTPase"/>
</dbReference>
<dbReference type="Pfam" id="PF09336">
    <property type="entry name" value="Vps4_C"/>
    <property type="match status" value="1"/>
</dbReference>
<feature type="domain" description="AAA+ ATPase" evidence="5">
    <location>
        <begin position="97"/>
        <end position="237"/>
    </location>
</feature>
<feature type="region of interest" description="Disordered" evidence="4">
    <location>
        <begin position="1"/>
        <end position="43"/>
    </location>
</feature>
<accession>A0ABP1PWD2</accession>
<evidence type="ECO:0000256" key="1">
    <source>
        <dbReference type="ARBA" id="ARBA00006914"/>
    </source>
</evidence>
<dbReference type="PANTHER" id="PTHR23074">
    <property type="entry name" value="AAA DOMAIN-CONTAINING"/>
    <property type="match status" value="1"/>
</dbReference>
<evidence type="ECO:0000256" key="3">
    <source>
        <dbReference type="ARBA" id="ARBA00022840"/>
    </source>
</evidence>
<evidence type="ECO:0000313" key="6">
    <source>
        <dbReference type="EMBL" id="CAL8080204.1"/>
    </source>
</evidence>
<reference evidence="6 7" key="1">
    <citation type="submission" date="2024-08" db="EMBL/GenBank/DDBJ databases">
        <authorList>
            <person name="Cucini C."/>
            <person name="Frati F."/>
        </authorList>
    </citation>
    <scope>NUCLEOTIDE SEQUENCE [LARGE SCALE GENOMIC DNA]</scope>
</reference>
<comment type="caution">
    <text evidence="6">The sequence shown here is derived from an EMBL/GenBank/DDBJ whole genome shotgun (WGS) entry which is preliminary data.</text>
</comment>
<proteinExistence type="inferred from homology"/>
<dbReference type="PANTHER" id="PTHR23074:SF83">
    <property type="entry name" value="VACUOLAR PROTEIN SORTING-ASSOCIATED PROTEIN 4A"/>
    <property type="match status" value="1"/>
</dbReference>
<dbReference type="Gene3D" id="1.10.8.60">
    <property type="match status" value="1"/>
</dbReference>
<keyword evidence="2" id="KW-0547">Nucleotide-binding</keyword>
<protein>
    <recommendedName>
        <fullName evidence="5">AAA+ ATPase domain-containing protein</fullName>
    </recommendedName>
</protein>
<gene>
    <name evidence="6" type="ORF">ODALV1_LOCUS4573</name>
</gene>
<dbReference type="InterPro" id="IPR003959">
    <property type="entry name" value="ATPase_AAA_core"/>
</dbReference>
<sequence>MEDTIVRSGLSSELPQVNPELVFWDPPSETESEKPNDNPRRGFGAVEDEIKRFIENRRIQVDGSEREKKVIGMEDLKQTIIEAIVAPQRVKMHADLTLQAILVAGPPGCAKTTVLEQAAVLSARALKKPISYFKVTYSDALSSFVGESEKFIKVLFETAQEYTPSIILMDEVDGFMKKRQDHDSDHSSRFKSALLSQIQGYSNNPGVVLLATTNLPNTMDEGYQRRFQERYLVRLPSMQERVIIFDFFVGLCEETVSVDWDSFNFQLLAENSQRFSGDDIRNVIARALRKKFASNAGLNLKGQRNALNMSDISRVLKTSKPTCKAEDIRKLEKWGERMATNYSKSNQTPRSSKSKLRKFFMCMVVSCCCCNAFGAR</sequence>
<organism evidence="6 7">
    <name type="scientific">Orchesella dallaii</name>
    <dbReference type="NCBI Taxonomy" id="48710"/>
    <lineage>
        <taxon>Eukaryota</taxon>
        <taxon>Metazoa</taxon>
        <taxon>Ecdysozoa</taxon>
        <taxon>Arthropoda</taxon>
        <taxon>Hexapoda</taxon>
        <taxon>Collembola</taxon>
        <taxon>Entomobryomorpha</taxon>
        <taxon>Entomobryoidea</taxon>
        <taxon>Orchesellidae</taxon>
        <taxon>Orchesellinae</taxon>
        <taxon>Orchesella</taxon>
    </lineage>
</organism>
<dbReference type="Pfam" id="PF00004">
    <property type="entry name" value="AAA"/>
    <property type="match status" value="1"/>
</dbReference>
<evidence type="ECO:0000256" key="4">
    <source>
        <dbReference type="SAM" id="MobiDB-lite"/>
    </source>
</evidence>
<dbReference type="EMBL" id="CAXLJM020000014">
    <property type="protein sequence ID" value="CAL8080204.1"/>
    <property type="molecule type" value="Genomic_DNA"/>
</dbReference>
<dbReference type="SUPFAM" id="SSF52540">
    <property type="entry name" value="P-loop containing nucleoside triphosphate hydrolases"/>
    <property type="match status" value="1"/>
</dbReference>
<dbReference type="InterPro" id="IPR003593">
    <property type="entry name" value="AAA+_ATPase"/>
</dbReference>
<evidence type="ECO:0000313" key="7">
    <source>
        <dbReference type="Proteomes" id="UP001642540"/>
    </source>
</evidence>
<keyword evidence="7" id="KW-1185">Reference proteome</keyword>
<name>A0ABP1PWD2_9HEXA</name>
<evidence type="ECO:0000256" key="2">
    <source>
        <dbReference type="ARBA" id="ARBA00022741"/>
    </source>
</evidence>
<dbReference type="SMART" id="SM00382">
    <property type="entry name" value="AAA"/>
    <property type="match status" value="1"/>
</dbReference>
<dbReference type="InterPro" id="IPR015415">
    <property type="entry name" value="Spast_Vps4_C"/>
</dbReference>